<dbReference type="PROSITE" id="PS51318">
    <property type="entry name" value="TAT"/>
    <property type="match status" value="1"/>
</dbReference>
<dbReference type="InterPro" id="IPR006311">
    <property type="entry name" value="TAT_signal"/>
</dbReference>
<dbReference type="PANTHER" id="PTHR47495:SF2">
    <property type="entry name" value="ALDEHYDE DEHYDROGENASE"/>
    <property type="match status" value="1"/>
</dbReference>
<dbReference type="SUPFAM" id="SSF56003">
    <property type="entry name" value="Molybdenum cofactor-binding domain"/>
    <property type="match status" value="2"/>
</dbReference>
<dbReference type="EMBL" id="PDUD01000020">
    <property type="protein sequence ID" value="PHN05746.1"/>
    <property type="molecule type" value="Genomic_DNA"/>
</dbReference>
<proteinExistence type="predicted"/>
<dbReference type="InterPro" id="IPR052516">
    <property type="entry name" value="N-heterocyclic_Hydroxylase"/>
</dbReference>
<dbReference type="GO" id="GO:0016491">
    <property type="term" value="F:oxidoreductase activity"/>
    <property type="evidence" value="ECO:0007669"/>
    <property type="project" value="InterPro"/>
</dbReference>
<comment type="caution">
    <text evidence="2">The sequence shown here is derived from an EMBL/GenBank/DDBJ whole genome shotgun (WGS) entry which is preliminary data.</text>
</comment>
<dbReference type="Pfam" id="PF20256">
    <property type="entry name" value="MoCoBD_2"/>
    <property type="match status" value="2"/>
</dbReference>
<evidence type="ECO:0000313" key="3">
    <source>
        <dbReference type="Proteomes" id="UP000223913"/>
    </source>
</evidence>
<dbReference type="InterPro" id="IPR037165">
    <property type="entry name" value="AldOxase/xan_DH_Mopterin-bd_sf"/>
</dbReference>
<feature type="domain" description="Aldehyde oxidase/xanthine dehydrogenase a/b hammerhead" evidence="1">
    <location>
        <begin position="213"/>
        <end position="308"/>
    </location>
</feature>
<dbReference type="AlphaFoldDB" id="A0A2D0NBH5"/>
<dbReference type="Gene3D" id="3.90.1170.50">
    <property type="entry name" value="Aldehyde oxidase/xanthine dehydrogenase, a/b hammerhead"/>
    <property type="match status" value="1"/>
</dbReference>
<dbReference type="InterPro" id="IPR008274">
    <property type="entry name" value="AldOxase/xan_DH_MoCoBD1"/>
</dbReference>
<dbReference type="Proteomes" id="UP000223913">
    <property type="component" value="Unassembled WGS sequence"/>
</dbReference>
<dbReference type="InterPro" id="IPR000674">
    <property type="entry name" value="Ald_Oxase/Xan_DH_a/b"/>
</dbReference>
<organism evidence="2 3">
    <name type="scientific">Flavilitoribacter nigricans (strain ATCC 23147 / DSM 23189 / NBRC 102662 / NCIMB 1420 / SS-2)</name>
    <name type="common">Lewinella nigricans</name>
    <dbReference type="NCBI Taxonomy" id="1122177"/>
    <lineage>
        <taxon>Bacteria</taxon>
        <taxon>Pseudomonadati</taxon>
        <taxon>Bacteroidota</taxon>
        <taxon>Saprospiria</taxon>
        <taxon>Saprospirales</taxon>
        <taxon>Lewinellaceae</taxon>
        <taxon>Flavilitoribacter</taxon>
    </lineage>
</organism>
<dbReference type="OrthoDB" id="9767994at2"/>
<accession>A0A2D0NBH5</accession>
<dbReference type="Gene3D" id="3.30.365.10">
    <property type="entry name" value="Aldehyde oxidase/xanthine dehydrogenase, molybdopterin binding domain"/>
    <property type="match status" value="4"/>
</dbReference>
<dbReference type="PANTHER" id="PTHR47495">
    <property type="entry name" value="ALDEHYDE DEHYDROGENASE"/>
    <property type="match status" value="1"/>
</dbReference>
<reference evidence="2 3" key="1">
    <citation type="submission" date="2017-10" db="EMBL/GenBank/DDBJ databases">
        <title>The draft genome sequence of Lewinella nigricans NBRC 102662.</title>
        <authorList>
            <person name="Wang K."/>
        </authorList>
    </citation>
    <scope>NUCLEOTIDE SEQUENCE [LARGE SCALE GENOMIC DNA]</scope>
    <source>
        <strain evidence="2 3">NBRC 102662</strain>
    </source>
</reference>
<evidence type="ECO:0000259" key="1">
    <source>
        <dbReference type="SMART" id="SM01008"/>
    </source>
</evidence>
<keyword evidence="3" id="KW-1185">Reference proteome</keyword>
<dbReference type="Pfam" id="PF02738">
    <property type="entry name" value="MoCoBD_1"/>
    <property type="match status" value="1"/>
</dbReference>
<sequence>MTLIKTSYNRRSFLKTSALAGGGLMIGFNWLTSCQAAAEEEVLQMPDEWFDINAYLKIGDNGVVTILSPNPEFGQNVKTSMPMIIAEELDVDWKNVIVEQANFNAERYTATNQFSGGSAGIRRGWEGLRMAGATARQMLCEAAAAAWEVPVGEITTAAGMLHHEASGKSAGYGEMASAAAQIPVPKEVELKDNKDFKIIGTSRKNVDGKKIVTGQPMFGVDKKKEGMLIAMIAHPPAFGMQLKSADTDAAKGMPGIRDVFTIKTLQDDYERAGFDTNAFPEMIAIVGNSTWEVMNAKKALKAEWEPFSEHSMVVNGWGGKQEVTIPAGLESTTSHREEMAKLAEQPAKVSRKDGDPETAFKNAAQVIERTYTAPFLAHNCMEPMNFFAHVQGDKVELAGPIQGPGVIEQTVSARLDIPVENIEIELTRMGGGFGRRAYGHYIVEAALISQKVNAPVKLMYTREDDMTFGIYRPSYSATYRAALDENGNLTAFHVKGGGVPESPVFANRFPAGAIDNYLAEEWSIDSNITIGAFRAPRSNFIAGAEQSFLDEVAEAAGRDPIEFRLELLERAKNDPVGERNDYDAARYAGVLELVREKSNWGQEQPNVYRGVSAYFCHATYVAHVLDLVMENGKPRVENVCCAIDCGIVVNPDAAANMAEGAITDGVGNAFFGAMTFKDGAPEKKNFDTYRMIRMSEAPRNIDVHFVPSDVDPTGMGEPPFPPIFGAVANAMYKATDKRSYHQPFLGDQEVLG</sequence>
<dbReference type="RefSeq" id="WP_099150835.1">
    <property type="nucleotide sequence ID" value="NZ_PDUD01000020.1"/>
</dbReference>
<dbReference type="InterPro" id="IPR012368">
    <property type="entry name" value="OxRdtase_Mopterin-bd_su_IorB"/>
</dbReference>
<gene>
    <name evidence="2" type="ORF">CRP01_14820</name>
</gene>
<dbReference type="SMART" id="SM01008">
    <property type="entry name" value="Ald_Xan_dh_C"/>
    <property type="match status" value="1"/>
</dbReference>
<name>A0A2D0NBH5_FLAN2</name>
<protein>
    <submittedName>
        <fullName evidence="2">Isoquinoline 1-oxidoreductase</fullName>
    </submittedName>
</protein>
<dbReference type="PIRSF" id="PIRSF036389">
    <property type="entry name" value="IOR_B"/>
    <property type="match status" value="1"/>
</dbReference>
<evidence type="ECO:0000313" key="2">
    <source>
        <dbReference type="EMBL" id="PHN05746.1"/>
    </source>
</evidence>
<dbReference type="InterPro" id="IPR046867">
    <property type="entry name" value="AldOxase/xan_DH_MoCoBD2"/>
</dbReference>
<dbReference type="PROSITE" id="PS51257">
    <property type="entry name" value="PROKAR_LIPOPROTEIN"/>
    <property type="match status" value="1"/>
</dbReference>